<keyword evidence="2" id="KW-1185">Reference proteome</keyword>
<dbReference type="Proteomes" id="UP000265520">
    <property type="component" value="Unassembled WGS sequence"/>
</dbReference>
<organism evidence="1 2">
    <name type="scientific">Trifolium medium</name>
    <dbReference type="NCBI Taxonomy" id="97028"/>
    <lineage>
        <taxon>Eukaryota</taxon>
        <taxon>Viridiplantae</taxon>
        <taxon>Streptophyta</taxon>
        <taxon>Embryophyta</taxon>
        <taxon>Tracheophyta</taxon>
        <taxon>Spermatophyta</taxon>
        <taxon>Magnoliopsida</taxon>
        <taxon>eudicotyledons</taxon>
        <taxon>Gunneridae</taxon>
        <taxon>Pentapetalae</taxon>
        <taxon>rosids</taxon>
        <taxon>fabids</taxon>
        <taxon>Fabales</taxon>
        <taxon>Fabaceae</taxon>
        <taxon>Papilionoideae</taxon>
        <taxon>50 kb inversion clade</taxon>
        <taxon>NPAAA clade</taxon>
        <taxon>Hologalegina</taxon>
        <taxon>IRL clade</taxon>
        <taxon>Trifolieae</taxon>
        <taxon>Trifolium</taxon>
    </lineage>
</organism>
<reference evidence="1 2" key="1">
    <citation type="journal article" date="2018" name="Front. Plant Sci.">
        <title>Red Clover (Trifolium pratense) and Zigzag Clover (T. medium) - A Picture of Genomic Similarities and Differences.</title>
        <authorList>
            <person name="Dluhosova J."/>
            <person name="Istvanek J."/>
            <person name="Nedelnik J."/>
            <person name="Repkova J."/>
        </authorList>
    </citation>
    <scope>NUCLEOTIDE SEQUENCE [LARGE SCALE GENOMIC DNA]</scope>
    <source>
        <strain evidence="2">cv. 10/8</strain>
        <tissue evidence="1">Leaf</tissue>
    </source>
</reference>
<accession>A0A392QUV9</accession>
<dbReference type="AlphaFoldDB" id="A0A392QUV9"/>
<evidence type="ECO:0000313" key="1">
    <source>
        <dbReference type="EMBL" id="MCI28098.1"/>
    </source>
</evidence>
<sequence>MTLSKLSISSMPITFAAPASSFHLLTPPNHVGLLSSHSSMNFNLISIFVPLVVFKPLGYHKVA</sequence>
<name>A0A392QUV9_9FABA</name>
<proteinExistence type="predicted"/>
<comment type="caution">
    <text evidence="1">The sequence shown here is derived from an EMBL/GenBank/DDBJ whole genome shotgun (WGS) entry which is preliminary data.</text>
</comment>
<evidence type="ECO:0000313" key="2">
    <source>
        <dbReference type="Proteomes" id="UP000265520"/>
    </source>
</evidence>
<protein>
    <submittedName>
        <fullName evidence="1">Uncharacterized protein</fullName>
    </submittedName>
</protein>
<dbReference type="EMBL" id="LXQA010163548">
    <property type="protein sequence ID" value="MCI28098.1"/>
    <property type="molecule type" value="Genomic_DNA"/>
</dbReference>